<dbReference type="SUPFAM" id="SSF46689">
    <property type="entry name" value="Homeodomain-like"/>
    <property type="match status" value="2"/>
</dbReference>
<sequence length="153" mass="17620">MPILADAEGNMPRVKVRKAVRWIGENFVRPISVTDIAAIVAMSERSLLRHFREEMGVSPSEFLSRERVECACRMLEETDLPVDTIARRDGTTSGDCMAKMFRRFPALSPSEYRQRHLHDRRTTAPRQSRLEPPVEARTESTQVENDMNIYGWV</sequence>
<dbReference type="Proteomes" id="UP000484381">
    <property type="component" value="Unassembled WGS sequence"/>
</dbReference>
<evidence type="ECO:0000256" key="2">
    <source>
        <dbReference type="ARBA" id="ARBA00023125"/>
    </source>
</evidence>
<dbReference type="GO" id="GO:0043565">
    <property type="term" value="F:sequence-specific DNA binding"/>
    <property type="evidence" value="ECO:0007669"/>
    <property type="project" value="InterPro"/>
</dbReference>
<feature type="region of interest" description="Disordered" evidence="4">
    <location>
        <begin position="112"/>
        <end position="141"/>
    </location>
</feature>
<reference evidence="6 7" key="1">
    <citation type="submission" date="2019-10" db="EMBL/GenBank/DDBJ databases">
        <title>Paraburkholderia sp. isolated from nodules of Mimosa pudica from Brazilian Atlantic Forest soils.</title>
        <authorList>
            <person name="Paulitsch F."/>
            <person name="Hungria M."/>
            <person name="Dall'Agnol R."/>
        </authorList>
    </citation>
    <scope>NUCLEOTIDE SEQUENCE [LARGE SCALE GENOMIC DNA]</scope>
    <source>
        <strain evidence="6 7">CNPSo 3157</strain>
    </source>
</reference>
<keyword evidence="7" id="KW-1185">Reference proteome</keyword>
<protein>
    <submittedName>
        <fullName evidence="6">Helix-turn-helix domain-containing protein</fullName>
    </submittedName>
</protein>
<dbReference type="PROSITE" id="PS01124">
    <property type="entry name" value="HTH_ARAC_FAMILY_2"/>
    <property type="match status" value="1"/>
</dbReference>
<name>A0A7X1NA74_9BURK</name>
<proteinExistence type="predicted"/>
<dbReference type="InterPro" id="IPR050204">
    <property type="entry name" value="AraC_XylS_family_regulators"/>
</dbReference>
<dbReference type="AlphaFoldDB" id="A0A7X1NA74"/>
<evidence type="ECO:0000256" key="3">
    <source>
        <dbReference type="ARBA" id="ARBA00023163"/>
    </source>
</evidence>
<dbReference type="EMBL" id="WHNP01000011">
    <property type="protein sequence ID" value="MPW18094.1"/>
    <property type="molecule type" value="Genomic_DNA"/>
</dbReference>
<dbReference type="InterPro" id="IPR018060">
    <property type="entry name" value="HTH_AraC"/>
</dbReference>
<accession>A0A7X1NA74</accession>
<dbReference type="Gene3D" id="1.10.10.60">
    <property type="entry name" value="Homeodomain-like"/>
    <property type="match status" value="1"/>
</dbReference>
<dbReference type="Pfam" id="PF12833">
    <property type="entry name" value="HTH_18"/>
    <property type="match status" value="1"/>
</dbReference>
<dbReference type="PANTHER" id="PTHR46796">
    <property type="entry name" value="HTH-TYPE TRANSCRIPTIONAL ACTIVATOR RHAS-RELATED"/>
    <property type="match status" value="1"/>
</dbReference>
<keyword evidence="1" id="KW-0805">Transcription regulation</keyword>
<keyword evidence="3" id="KW-0804">Transcription</keyword>
<evidence type="ECO:0000256" key="4">
    <source>
        <dbReference type="SAM" id="MobiDB-lite"/>
    </source>
</evidence>
<dbReference type="SMART" id="SM00342">
    <property type="entry name" value="HTH_ARAC"/>
    <property type="match status" value="1"/>
</dbReference>
<comment type="caution">
    <text evidence="6">The sequence shown here is derived from an EMBL/GenBank/DDBJ whole genome shotgun (WGS) entry which is preliminary data.</text>
</comment>
<evidence type="ECO:0000259" key="5">
    <source>
        <dbReference type="PROSITE" id="PS01124"/>
    </source>
</evidence>
<dbReference type="InterPro" id="IPR009057">
    <property type="entry name" value="Homeodomain-like_sf"/>
</dbReference>
<organism evidence="6 7">
    <name type="scientific">Paraburkholderia franconis</name>
    <dbReference type="NCBI Taxonomy" id="2654983"/>
    <lineage>
        <taxon>Bacteria</taxon>
        <taxon>Pseudomonadati</taxon>
        <taxon>Pseudomonadota</taxon>
        <taxon>Betaproteobacteria</taxon>
        <taxon>Burkholderiales</taxon>
        <taxon>Burkholderiaceae</taxon>
        <taxon>Paraburkholderia</taxon>
    </lineage>
</organism>
<keyword evidence="2" id="KW-0238">DNA-binding</keyword>
<feature type="domain" description="HTH araC/xylS-type" evidence="5">
    <location>
        <begin position="17"/>
        <end position="115"/>
    </location>
</feature>
<dbReference type="GO" id="GO:0003700">
    <property type="term" value="F:DNA-binding transcription factor activity"/>
    <property type="evidence" value="ECO:0007669"/>
    <property type="project" value="InterPro"/>
</dbReference>
<evidence type="ECO:0000313" key="6">
    <source>
        <dbReference type="EMBL" id="MPW18094.1"/>
    </source>
</evidence>
<gene>
    <name evidence="6" type="ORF">GCT13_14370</name>
</gene>
<feature type="compositionally biased region" description="Basic and acidic residues" evidence="4">
    <location>
        <begin position="128"/>
        <end position="138"/>
    </location>
</feature>
<evidence type="ECO:0000313" key="7">
    <source>
        <dbReference type="Proteomes" id="UP000484381"/>
    </source>
</evidence>
<evidence type="ECO:0000256" key="1">
    <source>
        <dbReference type="ARBA" id="ARBA00023015"/>
    </source>
</evidence>